<evidence type="ECO:0000256" key="12">
    <source>
        <dbReference type="ARBA" id="ARBA00078531"/>
    </source>
</evidence>
<evidence type="ECO:0000256" key="8">
    <source>
        <dbReference type="ARBA" id="ARBA00066884"/>
    </source>
</evidence>
<dbReference type="InterPro" id="IPR000594">
    <property type="entry name" value="ThiF_NAD_FAD-bd"/>
</dbReference>
<evidence type="ECO:0000256" key="1">
    <source>
        <dbReference type="ARBA" id="ARBA00009919"/>
    </source>
</evidence>
<evidence type="ECO:0000256" key="10">
    <source>
        <dbReference type="ARBA" id="ARBA00075110"/>
    </source>
</evidence>
<sequence>MPLSAQEQERYSRHIALPEIGIKGQERLKASRVLIIGAGGLGSPAACYLAAAGIGTLGMVDDDRVEESNLQRQIIHTAASVGTAKVDSAGERLLALNPSLHMETHPFRLTGKNASELIRAYDFVVDATDSFNAKFLIARACHETSIPYAHGGIKGFRGQAMTVIPGKSACCRCLFDEEDPFSGTPPEGPVGALAGIIGSIQAMEAVKVLLSIGEPLFDRLLILDTLLMEFRRIPVQKDPRCPVCGVPDPQQTTR</sequence>
<comment type="function">
    <text evidence="6">Catalyzes the adenylation by ATP of the carboxyl group of the C-terminal glycine of sulfur carrier protein MoaD.</text>
</comment>
<keyword evidence="14" id="KW-0548">Nucleotidyltransferase</keyword>
<gene>
    <name evidence="14" type="ORF">A3K90_07460</name>
</gene>
<evidence type="ECO:0000256" key="4">
    <source>
        <dbReference type="ARBA" id="ARBA00022840"/>
    </source>
</evidence>
<dbReference type="SUPFAM" id="SSF69572">
    <property type="entry name" value="Activating enzymes of the ubiquitin-like proteins"/>
    <property type="match status" value="1"/>
</dbReference>
<reference evidence="14 15" key="1">
    <citation type="submission" date="2016-03" db="EMBL/GenBank/DDBJ databases">
        <title>Speciation and ecological success in dimly lit waters: horizontal gene transfer in a green sulfur bacteria bloom unveiled by metagenomic assembly.</title>
        <authorList>
            <person name="Llorens-Mares T."/>
            <person name="Liu Z."/>
            <person name="Allen L.Z."/>
            <person name="Rusch D.B."/>
            <person name="Craig M.T."/>
            <person name="Dupont C.L."/>
            <person name="Bryant D.A."/>
            <person name="Casamayor E.O."/>
        </authorList>
    </citation>
    <scope>NUCLEOTIDE SEQUENCE [LARGE SCALE GENOMIC DNA]</scope>
    <source>
        <strain evidence="14">CIII</strain>
    </source>
</reference>
<organism evidence="14 15">
    <name type="scientific">Pelodictyon luteolum</name>
    <dbReference type="NCBI Taxonomy" id="1100"/>
    <lineage>
        <taxon>Bacteria</taxon>
        <taxon>Pseudomonadati</taxon>
        <taxon>Chlorobiota</taxon>
        <taxon>Chlorobiia</taxon>
        <taxon>Chlorobiales</taxon>
        <taxon>Chlorobiaceae</taxon>
        <taxon>Chlorobium/Pelodictyon group</taxon>
        <taxon>Pelodictyon</taxon>
    </lineage>
</organism>
<dbReference type="CDD" id="cd00757">
    <property type="entry name" value="ThiF_MoeB_HesA_family"/>
    <property type="match status" value="1"/>
</dbReference>
<evidence type="ECO:0000256" key="3">
    <source>
        <dbReference type="ARBA" id="ARBA00022741"/>
    </source>
</evidence>
<name>A0A165LHF4_PELLU</name>
<evidence type="ECO:0000313" key="14">
    <source>
        <dbReference type="EMBL" id="KZK74047.1"/>
    </source>
</evidence>
<feature type="domain" description="THIF-type NAD/FAD binding fold" evidence="13">
    <location>
        <begin position="11"/>
        <end position="243"/>
    </location>
</feature>
<evidence type="ECO:0000256" key="11">
    <source>
        <dbReference type="ARBA" id="ARBA00075328"/>
    </source>
</evidence>
<keyword evidence="2 14" id="KW-0808">Transferase</keyword>
<comment type="caution">
    <text evidence="14">The sequence shown here is derived from an EMBL/GenBank/DDBJ whole genome shotgun (WGS) entry which is preliminary data.</text>
</comment>
<dbReference type="GO" id="GO:0008641">
    <property type="term" value="F:ubiquitin-like modifier activating enzyme activity"/>
    <property type="evidence" value="ECO:0007669"/>
    <property type="project" value="InterPro"/>
</dbReference>
<evidence type="ECO:0000313" key="15">
    <source>
        <dbReference type="Proteomes" id="UP000076481"/>
    </source>
</evidence>
<dbReference type="InterPro" id="IPR045886">
    <property type="entry name" value="ThiF/MoeB/HesA"/>
</dbReference>
<dbReference type="Pfam" id="PF00899">
    <property type="entry name" value="ThiF"/>
    <property type="match status" value="1"/>
</dbReference>
<evidence type="ECO:0000256" key="7">
    <source>
        <dbReference type="ARBA" id="ARBA00063809"/>
    </source>
</evidence>
<dbReference type="Gene3D" id="3.40.50.720">
    <property type="entry name" value="NAD(P)-binding Rossmann-like Domain"/>
    <property type="match status" value="1"/>
</dbReference>
<evidence type="ECO:0000259" key="13">
    <source>
        <dbReference type="Pfam" id="PF00899"/>
    </source>
</evidence>
<dbReference type="EMBL" id="LVWG01000032">
    <property type="protein sequence ID" value="KZK74047.1"/>
    <property type="molecule type" value="Genomic_DNA"/>
</dbReference>
<evidence type="ECO:0000256" key="6">
    <source>
        <dbReference type="ARBA" id="ARBA00055169"/>
    </source>
</evidence>
<comment type="subunit">
    <text evidence="7">Homodimer. Forms a stable heterotetrameric complex of 2 MoeB and 2 MoaD during adenylation of MoaD.</text>
</comment>
<dbReference type="InterPro" id="IPR035985">
    <property type="entry name" value="Ubiquitin-activating_enz"/>
</dbReference>
<keyword evidence="3" id="KW-0547">Nucleotide-binding</keyword>
<dbReference type="EC" id="2.7.7.80" evidence="8"/>
<comment type="similarity">
    <text evidence="1">Belongs to the HesA/MoeB/ThiF family.</text>
</comment>
<dbReference type="GO" id="GO:0005524">
    <property type="term" value="F:ATP binding"/>
    <property type="evidence" value="ECO:0007669"/>
    <property type="project" value="UniProtKB-KW"/>
</dbReference>
<evidence type="ECO:0000256" key="5">
    <source>
        <dbReference type="ARBA" id="ARBA00052218"/>
    </source>
</evidence>
<accession>A0A165LHF4</accession>
<dbReference type="GO" id="GO:0005829">
    <property type="term" value="C:cytosol"/>
    <property type="evidence" value="ECO:0007669"/>
    <property type="project" value="TreeGrafter"/>
</dbReference>
<dbReference type="GO" id="GO:0004792">
    <property type="term" value="F:thiosulfate-cyanide sulfurtransferase activity"/>
    <property type="evidence" value="ECO:0007669"/>
    <property type="project" value="TreeGrafter"/>
</dbReference>
<evidence type="ECO:0000256" key="9">
    <source>
        <dbReference type="ARBA" id="ARBA00073635"/>
    </source>
</evidence>
<comment type="catalytic activity">
    <reaction evidence="5">
        <text>[molybdopterin-synthase sulfur-carrier protein]-C-terminal Gly-Gly + ATP + H(+) = [molybdopterin-synthase sulfur-carrier protein]-C-terminal Gly-Gly-AMP + diphosphate</text>
        <dbReference type="Rhea" id="RHEA:43616"/>
        <dbReference type="Rhea" id="RHEA-COMP:12159"/>
        <dbReference type="Rhea" id="RHEA-COMP:12202"/>
        <dbReference type="ChEBI" id="CHEBI:15378"/>
        <dbReference type="ChEBI" id="CHEBI:30616"/>
        <dbReference type="ChEBI" id="CHEBI:33019"/>
        <dbReference type="ChEBI" id="CHEBI:90618"/>
        <dbReference type="ChEBI" id="CHEBI:90778"/>
        <dbReference type="EC" id="2.7.7.80"/>
    </reaction>
</comment>
<dbReference type="RefSeq" id="WP_303681866.1">
    <property type="nucleotide sequence ID" value="NZ_LVWG01000032.1"/>
</dbReference>
<proteinExistence type="inferred from homology"/>
<dbReference type="AlphaFoldDB" id="A0A165LHF4"/>
<protein>
    <recommendedName>
        <fullName evidence="9">Molybdopterin-synthase adenylyltransferase</fullName>
        <ecNumber evidence="8">2.7.7.80</ecNumber>
    </recommendedName>
    <alternativeName>
        <fullName evidence="12">MoaD protein adenylase</fullName>
    </alternativeName>
    <alternativeName>
        <fullName evidence="10">Molybdopterin-converting factor subunit 1 adenylase</fullName>
    </alternativeName>
    <alternativeName>
        <fullName evidence="11">Sulfur carrier protein MoaD adenylyltransferase</fullName>
    </alternativeName>
</protein>
<dbReference type="PANTHER" id="PTHR10953:SF102">
    <property type="entry name" value="ADENYLYLTRANSFERASE AND SULFURTRANSFERASE MOCS3"/>
    <property type="match status" value="1"/>
</dbReference>
<dbReference type="PANTHER" id="PTHR10953">
    <property type="entry name" value="UBIQUITIN-ACTIVATING ENZYME E1"/>
    <property type="match status" value="1"/>
</dbReference>
<dbReference type="Proteomes" id="UP000076481">
    <property type="component" value="Unassembled WGS sequence"/>
</dbReference>
<dbReference type="FunFam" id="3.40.50.720:FF:000033">
    <property type="entry name" value="Adenylyltransferase and sulfurtransferase MOCS3"/>
    <property type="match status" value="1"/>
</dbReference>
<dbReference type="GO" id="GO:0061605">
    <property type="term" value="F:molybdopterin-synthase adenylyltransferase activity"/>
    <property type="evidence" value="ECO:0007669"/>
    <property type="project" value="UniProtKB-EC"/>
</dbReference>
<dbReference type="GO" id="GO:0008146">
    <property type="term" value="F:sulfotransferase activity"/>
    <property type="evidence" value="ECO:0007669"/>
    <property type="project" value="TreeGrafter"/>
</dbReference>
<evidence type="ECO:0000256" key="2">
    <source>
        <dbReference type="ARBA" id="ARBA00022679"/>
    </source>
</evidence>
<keyword evidence="4" id="KW-0067">ATP-binding</keyword>